<organism evidence="5 6">
    <name type="scientific">Aureimonas glaciei</name>
    <dbReference type="NCBI Taxonomy" id="1776957"/>
    <lineage>
        <taxon>Bacteria</taxon>
        <taxon>Pseudomonadati</taxon>
        <taxon>Pseudomonadota</taxon>
        <taxon>Alphaproteobacteria</taxon>
        <taxon>Hyphomicrobiales</taxon>
        <taxon>Aurantimonadaceae</taxon>
        <taxon>Aureimonas</taxon>
    </lineage>
</organism>
<dbReference type="PANTHER" id="PTHR33164:SF64">
    <property type="entry name" value="TRANSCRIPTIONAL REGULATOR SLYA"/>
    <property type="match status" value="1"/>
</dbReference>
<dbReference type="PANTHER" id="PTHR33164">
    <property type="entry name" value="TRANSCRIPTIONAL REGULATOR, MARR FAMILY"/>
    <property type="match status" value="1"/>
</dbReference>
<evidence type="ECO:0000313" key="6">
    <source>
        <dbReference type="Proteomes" id="UP000613160"/>
    </source>
</evidence>
<keyword evidence="1" id="KW-0805">Transcription regulation</keyword>
<evidence type="ECO:0000313" key="5">
    <source>
        <dbReference type="EMBL" id="GGD41080.1"/>
    </source>
</evidence>
<dbReference type="Pfam" id="PF01047">
    <property type="entry name" value="MarR"/>
    <property type="match status" value="1"/>
</dbReference>
<evidence type="ECO:0000256" key="2">
    <source>
        <dbReference type="ARBA" id="ARBA00023125"/>
    </source>
</evidence>
<feature type="domain" description="HTH marR-type" evidence="4">
    <location>
        <begin position="7"/>
        <end position="141"/>
    </location>
</feature>
<dbReference type="PROSITE" id="PS50995">
    <property type="entry name" value="HTH_MARR_2"/>
    <property type="match status" value="1"/>
</dbReference>
<keyword evidence="6" id="KW-1185">Reference proteome</keyword>
<dbReference type="InterPro" id="IPR036388">
    <property type="entry name" value="WH-like_DNA-bd_sf"/>
</dbReference>
<dbReference type="GO" id="GO:0003700">
    <property type="term" value="F:DNA-binding transcription factor activity"/>
    <property type="evidence" value="ECO:0007669"/>
    <property type="project" value="InterPro"/>
</dbReference>
<dbReference type="RefSeq" id="WP_188855139.1">
    <property type="nucleotide sequence ID" value="NZ_BMJJ01000017.1"/>
</dbReference>
<evidence type="ECO:0000256" key="1">
    <source>
        <dbReference type="ARBA" id="ARBA00023015"/>
    </source>
</evidence>
<dbReference type="InterPro" id="IPR023187">
    <property type="entry name" value="Tscrpt_reg_MarR-type_CS"/>
</dbReference>
<keyword evidence="2" id="KW-0238">DNA-binding</keyword>
<evidence type="ECO:0000259" key="4">
    <source>
        <dbReference type="PROSITE" id="PS50995"/>
    </source>
</evidence>
<reference evidence="5" key="2">
    <citation type="submission" date="2020-09" db="EMBL/GenBank/DDBJ databases">
        <authorList>
            <person name="Sun Q."/>
            <person name="Zhou Y."/>
        </authorList>
    </citation>
    <scope>NUCLEOTIDE SEQUENCE</scope>
    <source>
        <strain evidence="5">CGMCC 1.15493</strain>
    </source>
</reference>
<keyword evidence="3" id="KW-0804">Transcription</keyword>
<name>A0A916YE51_9HYPH</name>
<proteinExistence type="predicted"/>
<dbReference type="InterPro" id="IPR000835">
    <property type="entry name" value="HTH_MarR-typ"/>
</dbReference>
<dbReference type="InterPro" id="IPR039422">
    <property type="entry name" value="MarR/SlyA-like"/>
</dbReference>
<gene>
    <name evidence="5" type="ORF">GCM10011335_49800</name>
</gene>
<protein>
    <submittedName>
        <fullName evidence="5">MarR family transcriptional regulator</fullName>
    </submittedName>
</protein>
<dbReference type="SUPFAM" id="SSF46785">
    <property type="entry name" value="Winged helix' DNA-binding domain"/>
    <property type="match status" value="1"/>
</dbReference>
<evidence type="ECO:0000256" key="3">
    <source>
        <dbReference type="ARBA" id="ARBA00023163"/>
    </source>
</evidence>
<dbReference type="InterPro" id="IPR036390">
    <property type="entry name" value="WH_DNA-bd_sf"/>
</dbReference>
<dbReference type="GO" id="GO:0006950">
    <property type="term" value="P:response to stress"/>
    <property type="evidence" value="ECO:0007669"/>
    <property type="project" value="TreeGrafter"/>
</dbReference>
<dbReference type="SMART" id="SM00347">
    <property type="entry name" value="HTH_MARR"/>
    <property type="match status" value="1"/>
</dbReference>
<reference evidence="5" key="1">
    <citation type="journal article" date="2014" name="Int. J. Syst. Evol. Microbiol.">
        <title>Complete genome sequence of Corynebacterium casei LMG S-19264T (=DSM 44701T), isolated from a smear-ripened cheese.</title>
        <authorList>
            <consortium name="US DOE Joint Genome Institute (JGI-PGF)"/>
            <person name="Walter F."/>
            <person name="Albersmeier A."/>
            <person name="Kalinowski J."/>
            <person name="Ruckert C."/>
        </authorList>
    </citation>
    <scope>NUCLEOTIDE SEQUENCE</scope>
    <source>
        <strain evidence="5">CGMCC 1.15493</strain>
    </source>
</reference>
<dbReference type="GO" id="GO:0003677">
    <property type="term" value="F:DNA binding"/>
    <property type="evidence" value="ECO:0007669"/>
    <property type="project" value="UniProtKB-KW"/>
</dbReference>
<comment type="caution">
    <text evidence="5">The sequence shown here is derived from an EMBL/GenBank/DDBJ whole genome shotgun (WGS) entry which is preliminary data.</text>
</comment>
<sequence length="165" mass="18095">MTQLIPDNSLGFLLTDLSRLFRQAFEKSVGDAGLELTPGEIRALAHVARYGGARQAVLAERMGVEPMTLSAYLDRLEARGLIVRTTDSTDRRAKVIHQTAKANEVIDQIRPLATQLYAQITEGIEAGELRTMEKALLRMRGNLAQHAPLAGMNGDLMPMARAVRA</sequence>
<dbReference type="AlphaFoldDB" id="A0A916YE51"/>
<dbReference type="PRINTS" id="PR00598">
    <property type="entry name" value="HTHMARR"/>
</dbReference>
<dbReference type="EMBL" id="BMJJ01000017">
    <property type="protein sequence ID" value="GGD41080.1"/>
    <property type="molecule type" value="Genomic_DNA"/>
</dbReference>
<dbReference type="Gene3D" id="1.10.10.10">
    <property type="entry name" value="Winged helix-like DNA-binding domain superfamily/Winged helix DNA-binding domain"/>
    <property type="match status" value="1"/>
</dbReference>
<dbReference type="PROSITE" id="PS01117">
    <property type="entry name" value="HTH_MARR_1"/>
    <property type="match status" value="1"/>
</dbReference>
<accession>A0A916YE51</accession>
<dbReference type="Proteomes" id="UP000613160">
    <property type="component" value="Unassembled WGS sequence"/>
</dbReference>